<evidence type="ECO:0000313" key="1">
    <source>
        <dbReference type="EMBL" id="GGA95928.1"/>
    </source>
</evidence>
<evidence type="ECO:0008006" key="3">
    <source>
        <dbReference type="Google" id="ProtNLM"/>
    </source>
</evidence>
<proteinExistence type="predicted"/>
<organism evidence="1 2">
    <name type="scientific">Agarivorans gilvus</name>
    <dbReference type="NCBI Taxonomy" id="680279"/>
    <lineage>
        <taxon>Bacteria</taxon>
        <taxon>Pseudomonadati</taxon>
        <taxon>Pseudomonadota</taxon>
        <taxon>Gammaproteobacteria</taxon>
        <taxon>Alteromonadales</taxon>
        <taxon>Alteromonadaceae</taxon>
        <taxon>Agarivorans</taxon>
    </lineage>
</organism>
<gene>
    <name evidence="1" type="ORF">GCM10007414_05990</name>
</gene>
<name>A0ABQ1HYM5_9ALTE</name>
<sequence length="164" mass="18836">MPRINWKKHYPHSLRHALQLTKEYGKQRRLSVERIADQLGKSSDSLYKYLSDASMPVNQLIAFESVCGAPIVTQYLAHSQGYLLVPMPTGRKAEHLELSELNIFANEALIALARCYEGSAEVEQTRDRLMKLIEELAYQREEVNHQRQPDLGDLAMRNGEEVIR</sequence>
<dbReference type="Proteomes" id="UP000651977">
    <property type="component" value="Unassembled WGS sequence"/>
</dbReference>
<protein>
    <recommendedName>
        <fullName evidence="3">XRE family transcriptional regulator</fullName>
    </recommendedName>
</protein>
<dbReference type="EMBL" id="BMDY01000003">
    <property type="protein sequence ID" value="GGA95928.1"/>
    <property type="molecule type" value="Genomic_DNA"/>
</dbReference>
<reference evidence="2" key="1">
    <citation type="journal article" date="2019" name="Int. J. Syst. Evol. Microbiol.">
        <title>The Global Catalogue of Microorganisms (GCM) 10K type strain sequencing project: providing services to taxonomists for standard genome sequencing and annotation.</title>
        <authorList>
            <consortium name="The Broad Institute Genomics Platform"/>
            <consortium name="The Broad Institute Genome Sequencing Center for Infectious Disease"/>
            <person name="Wu L."/>
            <person name="Ma J."/>
        </authorList>
    </citation>
    <scope>NUCLEOTIDE SEQUENCE [LARGE SCALE GENOMIC DNA]</scope>
    <source>
        <strain evidence="2">CGMCC 1.10131</strain>
    </source>
</reference>
<evidence type="ECO:0000313" key="2">
    <source>
        <dbReference type="Proteomes" id="UP000651977"/>
    </source>
</evidence>
<comment type="caution">
    <text evidence="1">The sequence shown here is derived from an EMBL/GenBank/DDBJ whole genome shotgun (WGS) entry which is preliminary data.</text>
</comment>
<keyword evidence="2" id="KW-1185">Reference proteome</keyword>
<dbReference type="RefSeq" id="WP_055732884.1">
    <property type="nucleotide sequence ID" value="NZ_BMDY01000003.1"/>
</dbReference>
<accession>A0ABQ1HYM5</accession>